<proteinExistence type="inferred from homology"/>
<dbReference type="GO" id="GO:0032259">
    <property type="term" value="P:methylation"/>
    <property type="evidence" value="ECO:0007669"/>
    <property type="project" value="UniProtKB-KW"/>
</dbReference>
<dbReference type="GO" id="GO:0008168">
    <property type="term" value="F:methyltransferase activity"/>
    <property type="evidence" value="ECO:0007669"/>
    <property type="project" value="UniProtKB-KW"/>
</dbReference>
<dbReference type="PANTHER" id="PTHR12787:SF0">
    <property type="entry name" value="RIBOSOMAL RNA-PROCESSING PROTEIN 8"/>
    <property type="match status" value="1"/>
</dbReference>
<feature type="compositionally biased region" description="Basic and acidic residues" evidence="8">
    <location>
        <begin position="486"/>
        <end position="504"/>
    </location>
</feature>
<keyword evidence="6" id="KW-0949">S-adenosyl-L-methionine</keyword>
<keyword evidence="7" id="KW-0539">Nucleus</keyword>
<keyword evidence="4" id="KW-0489">Methyltransferase</keyword>
<evidence type="ECO:0000256" key="7">
    <source>
        <dbReference type="ARBA" id="ARBA00023242"/>
    </source>
</evidence>
<dbReference type="InterPro" id="IPR007823">
    <property type="entry name" value="RRP8"/>
</dbReference>
<dbReference type="AlphaFoldDB" id="A0ABD3QVF0"/>
<evidence type="ECO:0000256" key="6">
    <source>
        <dbReference type="ARBA" id="ARBA00022691"/>
    </source>
</evidence>
<evidence type="ECO:0000313" key="10">
    <source>
        <dbReference type="Proteomes" id="UP001530315"/>
    </source>
</evidence>
<comment type="subcellular location">
    <subcellularLocation>
        <location evidence="1">Nucleus</location>
        <location evidence="1">Nucleolus</location>
    </subcellularLocation>
</comment>
<gene>
    <name evidence="9" type="ORF">ACHAW5_011150</name>
</gene>
<feature type="region of interest" description="Disordered" evidence="8">
    <location>
        <begin position="1"/>
        <end position="411"/>
    </location>
</feature>
<feature type="compositionally biased region" description="Acidic residues" evidence="8">
    <location>
        <begin position="23"/>
        <end position="39"/>
    </location>
</feature>
<keyword evidence="5" id="KW-0808">Transferase</keyword>
<dbReference type="GO" id="GO:0005730">
    <property type="term" value="C:nucleolus"/>
    <property type="evidence" value="ECO:0007669"/>
    <property type="project" value="UniProtKB-SubCell"/>
</dbReference>
<dbReference type="Gene3D" id="1.10.10.2150">
    <property type="entry name" value="Ribosomal RNA-processing protein 8, N-terminal domain"/>
    <property type="match status" value="1"/>
</dbReference>
<evidence type="ECO:0000313" key="9">
    <source>
        <dbReference type="EMBL" id="KAL3804230.1"/>
    </source>
</evidence>
<keyword evidence="3" id="KW-0698">rRNA processing</keyword>
<dbReference type="GO" id="GO:0006364">
    <property type="term" value="P:rRNA processing"/>
    <property type="evidence" value="ECO:0007669"/>
    <property type="project" value="UniProtKB-KW"/>
</dbReference>
<dbReference type="EMBL" id="JALLAZ020000094">
    <property type="protein sequence ID" value="KAL3804230.1"/>
    <property type="molecule type" value="Genomic_DNA"/>
</dbReference>
<feature type="compositionally biased region" description="Basic residues" evidence="8">
    <location>
        <begin position="338"/>
        <end position="349"/>
    </location>
</feature>
<evidence type="ECO:0000256" key="2">
    <source>
        <dbReference type="ARBA" id="ARBA00006301"/>
    </source>
</evidence>
<dbReference type="InterPro" id="IPR029063">
    <property type="entry name" value="SAM-dependent_MTases_sf"/>
</dbReference>
<feature type="region of interest" description="Disordered" evidence="8">
    <location>
        <begin position="486"/>
        <end position="508"/>
    </location>
</feature>
<feature type="compositionally biased region" description="Gly residues" evidence="8">
    <location>
        <begin position="76"/>
        <end position="87"/>
    </location>
</feature>
<evidence type="ECO:0000256" key="4">
    <source>
        <dbReference type="ARBA" id="ARBA00022603"/>
    </source>
</evidence>
<evidence type="ECO:0000256" key="1">
    <source>
        <dbReference type="ARBA" id="ARBA00004604"/>
    </source>
</evidence>
<keyword evidence="10" id="KW-1185">Reference proteome</keyword>
<comment type="similarity">
    <text evidence="2">Belongs to the methyltransferase superfamily. RRP8 family.</text>
</comment>
<feature type="compositionally biased region" description="Basic and acidic residues" evidence="8">
    <location>
        <begin position="91"/>
        <end position="108"/>
    </location>
</feature>
<feature type="compositionally biased region" description="Basic and acidic residues" evidence="8">
    <location>
        <begin position="307"/>
        <end position="322"/>
    </location>
</feature>
<feature type="compositionally biased region" description="Basic residues" evidence="8">
    <location>
        <begin position="259"/>
        <end position="270"/>
    </location>
</feature>
<dbReference type="PANTHER" id="PTHR12787">
    <property type="entry name" value="RIBOSOMAL RNA-PROCESSING PROTEIN 8"/>
    <property type="match status" value="1"/>
</dbReference>
<feature type="compositionally biased region" description="Basic and acidic residues" evidence="8">
    <location>
        <begin position="236"/>
        <end position="248"/>
    </location>
</feature>
<evidence type="ECO:0000256" key="3">
    <source>
        <dbReference type="ARBA" id="ARBA00022552"/>
    </source>
</evidence>
<organism evidence="9 10">
    <name type="scientific">Stephanodiscus triporus</name>
    <dbReference type="NCBI Taxonomy" id="2934178"/>
    <lineage>
        <taxon>Eukaryota</taxon>
        <taxon>Sar</taxon>
        <taxon>Stramenopiles</taxon>
        <taxon>Ochrophyta</taxon>
        <taxon>Bacillariophyta</taxon>
        <taxon>Coscinodiscophyceae</taxon>
        <taxon>Thalassiosirophycidae</taxon>
        <taxon>Stephanodiscales</taxon>
        <taxon>Stephanodiscaceae</taxon>
        <taxon>Stephanodiscus</taxon>
    </lineage>
</organism>
<protein>
    <recommendedName>
        <fullName evidence="11">Ribosomal RNA-processing protein 8</fullName>
    </recommendedName>
</protein>
<dbReference type="Gene3D" id="3.40.50.150">
    <property type="entry name" value="Vaccinia Virus protein VP39"/>
    <property type="match status" value="1"/>
</dbReference>
<feature type="compositionally biased region" description="Polar residues" evidence="8">
    <location>
        <begin position="647"/>
        <end position="657"/>
    </location>
</feature>
<reference evidence="9 10" key="1">
    <citation type="submission" date="2024-10" db="EMBL/GenBank/DDBJ databases">
        <title>Updated reference genomes for cyclostephanoid diatoms.</title>
        <authorList>
            <person name="Roberts W.R."/>
            <person name="Alverson A.J."/>
        </authorList>
    </citation>
    <scope>NUCLEOTIDE SEQUENCE [LARGE SCALE GENOMIC DNA]</scope>
    <source>
        <strain evidence="9 10">AJA276-08</strain>
    </source>
</reference>
<accession>A0ABD3QVF0</accession>
<dbReference type="FunFam" id="1.10.10.2150:FF:000001">
    <property type="entry name" value="Ribosomal RNA-processing protein 8"/>
    <property type="match status" value="1"/>
</dbReference>
<feature type="compositionally biased region" description="Basic residues" evidence="8">
    <location>
        <begin position="48"/>
        <end position="60"/>
    </location>
</feature>
<evidence type="ECO:0000256" key="8">
    <source>
        <dbReference type="SAM" id="MobiDB-lite"/>
    </source>
</evidence>
<comment type="caution">
    <text evidence="9">The sequence shown here is derived from an EMBL/GenBank/DDBJ whole genome shotgun (WGS) entry which is preliminary data.</text>
</comment>
<feature type="compositionally biased region" description="Basic and acidic residues" evidence="8">
    <location>
        <begin position="185"/>
        <end position="196"/>
    </location>
</feature>
<evidence type="ECO:0000256" key="5">
    <source>
        <dbReference type="ARBA" id="ARBA00022679"/>
    </source>
</evidence>
<dbReference type="Pfam" id="PF05148">
    <property type="entry name" value="Methyltransf_8"/>
    <property type="match status" value="2"/>
</dbReference>
<dbReference type="SUPFAM" id="SSF53335">
    <property type="entry name" value="S-adenosyl-L-methionine-dependent methyltransferases"/>
    <property type="match status" value="1"/>
</dbReference>
<feature type="compositionally biased region" description="Basic and acidic residues" evidence="8">
    <location>
        <begin position="373"/>
        <end position="388"/>
    </location>
</feature>
<name>A0ABD3QVF0_9STRA</name>
<dbReference type="Proteomes" id="UP001530315">
    <property type="component" value="Unassembled WGS sequence"/>
</dbReference>
<dbReference type="InterPro" id="IPR042036">
    <property type="entry name" value="RRP8_N"/>
</dbReference>
<sequence>MTKSKKRRLPESSAGGTGSSSDGVEDDAPPAAGDDDDRRDDDRVAWSKSKKKRMRKKREAARRQSTAVAEEDDGGRGGGGDGGGGRTNGHSIERDDGPPDEKDDDGVIRDGGAVATVGIGGEPSEYRGEAVDDDDDGRNGKKKRQRKEKGPSSSSNDDDPKSQSSVVASKSGGRSASPDDGGGGPKKEGKAMRSARDDDDDVTRRSTTSSSGPNGAAEYDDAVPKPASKSGDVESPEGRSIDVDRASARTDVVGGDTKTKKKKKKKKKKKNIADDDGEPKRDGQDQSAPSSTRRDYDDASQESASKSGKEDVLESPKKRSSDVDGAAAKTDEVCGSASKKKKKKKKTKKNKEGNGSSSPPKTSGPRDPTSVEGRCDEKARDEAHDDSNLGRGESPISQKVKISLPKPSQMSTLQRDFLEQLTSSRFRELNEDLYTHPSDQSFERFTQQPELFDQYHVGFRKQAKSWPVNPVDVIYKKIVGGWTRDRQEEAAVGEGRRSSDEGGGKRGGKKTVIADFGCGDAKLAKKLLALRVGKDGKSLAQASAKDKERQYAPCPFEVFSFDLVSGGNPLVTPADMSDVPLPDEAVDVAVYSLALMGTNVADFVREAWRVLRFNGVLRVAEVRSRFETAAGGPDEEDETATNKRGKSNNGKWHQPSKSVGHRARRNAPDDSGDGAPPRHLMLLDEFLSLMERCGFQCTYMDRSNKMFLFMDFVKLEGSTGLSDKERFTAKACIYKKR</sequence>
<evidence type="ECO:0008006" key="11">
    <source>
        <dbReference type="Google" id="ProtNLM"/>
    </source>
</evidence>
<feature type="region of interest" description="Disordered" evidence="8">
    <location>
        <begin position="629"/>
        <end position="676"/>
    </location>
</feature>